<dbReference type="EMBL" id="CP139960">
    <property type="protein sequence ID" value="WQD40590.1"/>
    <property type="molecule type" value="Genomic_DNA"/>
</dbReference>
<dbReference type="InterPro" id="IPR011257">
    <property type="entry name" value="DNA_glycosylase"/>
</dbReference>
<dbReference type="Gene3D" id="1.10.340.30">
    <property type="entry name" value="Hypothetical protein, domain 2"/>
    <property type="match status" value="1"/>
</dbReference>
<evidence type="ECO:0000256" key="9">
    <source>
        <dbReference type="ARBA" id="ARBA00022801"/>
    </source>
</evidence>
<keyword evidence="12" id="KW-0234">DNA repair</keyword>
<evidence type="ECO:0000256" key="10">
    <source>
        <dbReference type="ARBA" id="ARBA00023004"/>
    </source>
</evidence>
<dbReference type="RefSeq" id="WP_245957638.1">
    <property type="nucleotide sequence ID" value="NZ_CP139960.1"/>
</dbReference>
<keyword evidence="10 14" id="KW-0408">Iron</keyword>
<dbReference type="PANTHER" id="PTHR42944:SF1">
    <property type="entry name" value="ADENINE DNA GLYCOSYLASE"/>
    <property type="match status" value="1"/>
</dbReference>
<dbReference type="InterPro" id="IPR005760">
    <property type="entry name" value="A/G_AdeGlyc_MutY"/>
</dbReference>
<feature type="domain" description="HhH-GPD" evidence="15">
    <location>
        <begin position="47"/>
        <end position="198"/>
    </location>
</feature>
<keyword evidence="8 14" id="KW-0227">DNA damage</keyword>
<sequence length="363" mass="41863">MSNLTHKRLEVSNFSKLLLKWHEKDNNRQMPWKGEKDAYKVWLSEIILQQTRVEQGLAYYDNFLHNFPTIKDLAAANEKKVFKLWEGLGYYSRCRNLIATARMIAGHYGGVFPGNYNDILSLKGVGPYTASAIASFAFDLPHAVVDGNVYRVLARVFGIEEAIDSTTGKKNFHQLANELLDQKQPGRYNQAIMDFGATICKPVAPLCNHCIFKKHCVAYSCNKIQQLPVKEKKIKQRSRFFYFFIIQHGSKTAIRERLDKDIWQHLHEFPLIELPQGNTTDSAVTEALQMKWINGESFIKAEPVIYRQKLTHQSITAIFINSRVHELPGSLRNYEWVDEDRLSAYSFPKIINDYLSNRALVNE</sequence>
<dbReference type="InterPro" id="IPR029119">
    <property type="entry name" value="MutY_C"/>
</dbReference>
<dbReference type="SUPFAM" id="SSF55811">
    <property type="entry name" value="Nudix"/>
    <property type="match status" value="1"/>
</dbReference>
<keyword evidence="13 14" id="KW-0326">Glycosidase</keyword>
<dbReference type="Pfam" id="PF00730">
    <property type="entry name" value="HhH-GPD"/>
    <property type="match status" value="1"/>
</dbReference>
<dbReference type="InterPro" id="IPR015797">
    <property type="entry name" value="NUDIX_hydrolase-like_dom_sf"/>
</dbReference>
<evidence type="ECO:0000256" key="4">
    <source>
        <dbReference type="ARBA" id="ARBA00012045"/>
    </source>
</evidence>
<evidence type="ECO:0000313" key="16">
    <source>
        <dbReference type="EMBL" id="WQD40590.1"/>
    </source>
</evidence>
<evidence type="ECO:0000256" key="7">
    <source>
        <dbReference type="ARBA" id="ARBA00022723"/>
    </source>
</evidence>
<keyword evidence="6" id="KW-0004">4Fe-4S</keyword>
<reference evidence="16 17" key="1">
    <citation type="submission" date="2023-12" db="EMBL/GenBank/DDBJ databases">
        <title>Genome sequencing and assembly of bacterial species from a model synthetic community.</title>
        <authorList>
            <person name="Hogle S.L."/>
        </authorList>
    </citation>
    <scope>NUCLEOTIDE SEQUENCE [LARGE SCALE GENOMIC DNA]</scope>
    <source>
        <strain evidence="16 17">HAMBI_3031</strain>
    </source>
</reference>
<name>A0ABZ0WCZ7_9BACT</name>
<comment type="cofactor">
    <cofactor evidence="14">
        <name>[4Fe-4S] cluster</name>
        <dbReference type="ChEBI" id="CHEBI:49883"/>
    </cofactor>
    <text evidence="14">Binds 1 [4Fe-4S] cluster.</text>
</comment>
<dbReference type="Pfam" id="PF14815">
    <property type="entry name" value="NUDIX_4"/>
    <property type="match status" value="1"/>
</dbReference>
<evidence type="ECO:0000256" key="2">
    <source>
        <dbReference type="ARBA" id="ARBA00002933"/>
    </source>
</evidence>
<dbReference type="CDD" id="cd03431">
    <property type="entry name" value="NUDIX_DNA_Glycosylase_C-MutY"/>
    <property type="match status" value="1"/>
</dbReference>
<comment type="function">
    <text evidence="2">Adenine glycosylase active on G-A mispairs. MutY also corrects error-prone DNA synthesis past GO lesions which are due to the oxidatively damaged form of guanine: 7,8-dihydro-8-oxoguanine (8-oxo-dGTP).</text>
</comment>
<dbReference type="CDD" id="cd00056">
    <property type="entry name" value="ENDO3c"/>
    <property type="match status" value="1"/>
</dbReference>
<dbReference type="Pfam" id="PF00633">
    <property type="entry name" value="HHH"/>
    <property type="match status" value="1"/>
</dbReference>
<dbReference type="NCBIfam" id="TIGR01084">
    <property type="entry name" value="mutY"/>
    <property type="match status" value="1"/>
</dbReference>
<organism evidence="16 17">
    <name type="scientific">Niabella yanshanensis</name>
    <dbReference type="NCBI Taxonomy" id="577386"/>
    <lineage>
        <taxon>Bacteria</taxon>
        <taxon>Pseudomonadati</taxon>
        <taxon>Bacteroidota</taxon>
        <taxon>Chitinophagia</taxon>
        <taxon>Chitinophagales</taxon>
        <taxon>Chitinophagaceae</taxon>
        <taxon>Niabella</taxon>
    </lineage>
</organism>
<keyword evidence="9" id="KW-0378">Hydrolase</keyword>
<proteinExistence type="inferred from homology"/>
<evidence type="ECO:0000256" key="6">
    <source>
        <dbReference type="ARBA" id="ARBA00022485"/>
    </source>
</evidence>
<keyword evidence="7" id="KW-0479">Metal-binding</keyword>
<evidence type="ECO:0000256" key="11">
    <source>
        <dbReference type="ARBA" id="ARBA00023014"/>
    </source>
</evidence>
<evidence type="ECO:0000313" key="17">
    <source>
        <dbReference type="Proteomes" id="UP001325680"/>
    </source>
</evidence>
<evidence type="ECO:0000259" key="15">
    <source>
        <dbReference type="SMART" id="SM00478"/>
    </source>
</evidence>
<gene>
    <name evidence="16" type="primary">mutY</name>
    <name evidence="16" type="ORF">U0035_10565</name>
</gene>
<dbReference type="Proteomes" id="UP001325680">
    <property type="component" value="Chromosome"/>
</dbReference>
<evidence type="ECO:0000256" key="5">
    <source>
        <dbReference type="ARBA" id="ARBA00022023"/>
    </source>
</evidence>
<dbReference type="InterPro" id="IPR000445">
    <property type="entry name" value="HhH_motif"/>
</dbReference>
<dbReference type="Gene3D" id="1.10.1670.10">
    <property type="entry name" value="Helix-hairpin-Helix base-excision DNA repair enzymes (C-terminal)"/>
    <property type="match status" value="1"/>
</dbReference>
<dbReference type="EC" id="3.2.2.31" evidence="4 14"/>
<evidence type="ECO:0000256" key="3">
    <source>
        <dbReference type="ARBA" id="ARBA00008343"/>
    </source>
</evidence>
<evidence type="ECO:0000256" key="13">
    <source>
        <dbReference type="ARBA" id="ARBA00023295"/>
    </source>
</evidence>
<keyword evidence="11" id="KW-0411">Iron-sulfur</keyword>
<dbReference type="Gene3D" id="3.90.79.10">
    <property type="entry name" value="Nucleoside Triphosphate Pyrophosphohydrolase"/>
    <property type="match status" value="1"/>
</dbReference>
<dbReference type="InterPro" id="IPR044298">
    <property type="entry name" value="MIG/MutY"/>
</dbReference>
<evidence type="ECO:0000256" key="12">
    <source>
        <dbReference type="ARBA" id="ARBA00023204"/>
    </source>
</evidence>
<dbReference type="SUPFAM" id="SSF48150">
    <property type="entry name" value="DNA-glycosylase"/>
    <property type="match status" value="1"/>
</dbReference>
<dbReference type="InterPro" id="IPR023170">
    <property type="entry name" value="HhH_base_excis_C"/>
</dbReference>
<evidence type="ECO:0000256" key="14">
    <source>
        <dbReference type="RuleBase" id="RU365096"/>
    </source>
</evidence>
<comment type="similarity">
    <text evidence="3 14">Belongs to the Nth/MutY family.</text>
</comment>
<dbReference type="PANTHER" id="PTHR42944">
    <property type="entry name" value="ADENINE DNA GLYCOSYLASE"/>
    <property type="match status" value="1"/>
</dbReference>
<keyword evidence="17" id="KW-1185">Reference proteome</keyword>
<evidence type="ECO:0000256" key="8">
    <source>
        <dbReference type="ARBA" id="ARBA00022763"/>
    </source>
</evidence>
<evidence type="ECO:0000256" key="1">
    <source>
        <dbReference type="ARBA" id="ARBA00000843"/>
    </source>
</evidence>
<protein>
    <recommendedName>
        <fullName evidence="5 14">Adenine DNA glycosylase</fullName>
        <ecNumber evidence="4 14">3.2.2.31</ecNumber>
    </recommendedName>
</protein>
<dbReference type="InterPro" id="IPR003265">
    <property type="entry name" value="HhH-GPD_domain"/>
</dbReference>
<comment type="catalytic activity">
    <reaction evidence="1 14">
        <text>Hydrolyzes free adenine bases from 7,8-dihydro-8-oxoguanine:adenine mismatched double-stranded DNA, leaving an apurinic site.</text>
        <dbReference type="EC" id="3.2.2.31"/>
    </reaction>
</comment>
<accession>A0ABZ0WCZ7</accession>
<dbReference type="SMART" id="SM00478">
    <property type="entry name" value="ENDO3c"/>
    <property type="match status" value="1"/>
</dbReference>